<dbReference type="InterPro" id="IPR006050">
    <property type="entry name" value="DNA_photolyase_N"/>
</dbReference>
<reference evidence="8 9" key="1">
    <citation type="submission" date="2018-05" db="EMBL/GenBank/DDBJ databases">
        <title>Whole genome sequencing for identification of molecular markers to develop diagnostic detection tools for the regulated plant pathogen Lachnellula willkommii.</title>
        <authorList>
            <person name="Giroux E."/>
            <person name="Bilodeau G."/>
        </authorList>
    </citation>
    <scope>NUCLEOTIDE SEQUENCE [LARGE SCALE GENOMIC DNA]</scope>
    <source>
        <strain evidence="8 9">CBS 203.66</strain>
    </source>
</reference>
<dbReference type="GO" id="GO:0043153">
    <property type="term" value="P:entrainment of circadian clock by photoperiod"/>
    <property type="evidence" value="ECO:0007669"/>
    <property type="project" value="TreeGrafter"/>
</dbReference>
<dbReference type="GO" id="GO:0005737">
    <property type="term" value="C:cytoplasm"/>
    <property type="evidence" value="ECO:0007669"/>
    <property type="project" value="TreeGrafter"/>
</dbReference>
<dbReference type="InterPro" id="IPR036134">
    <property type="entry name" value="Crypto/Photolyase_FAD-like_sf"/>
</dbReference>
<evidence type="ECO:0000256" key="4">
    <source>
        <dbReference type="PIRSR" id="PIRSR602081-1"/>
    </source>
</evidence>
<sequence>MPEPSPAGASRKGAAKGPYEYRFVEMGEPSGGCDKDSRSIVRAHVMRDSYTRRKQRIHRDSLPELIIAAPPKCEDSPQRNFRFKLGPQGLEEVKKRRRRNNRVLTPEASQKQVSALRQSSSLYDDPSPYNTHGDVPRASTNNNKSLISDELSVLLRNHRVPEYTAYNALPAVVTGSRVLDPFNTLPTIGCPRTEILLYHAHRGVLSSRIMGQLRTEWLCLATQDTAMFHIALSLYAGNYGLTRHENDPMEALRLRMKAMTIINQRLENIDSALTDGSIGTVASLSSYEATNGNTSAFQAHMVGLKELIKLRGGLQAHGMNKFMKRLILWTDLNCANTLGGLPEFDVSEYTNLLSPTPLTTPKEDQLEFQLQWKPNSNLLQDLQLLDESLLGLFIDVRDLAELDLDQPKSPQGMNAIRDSDRLLLTEFKLLALSKSPTSSKLVASTCTAAIIFLDEYLRGINFNAPIMDRFIARLQASMNEALDTISPFDIEVEMARIVLWILYSRFTKHPTRTNTTLLHTQLARKMAKARVIYWFRTDLRLYDSPALKAALDLNAEAFWPIWTWDPHYVYKTRVGVNRWQFLIDCQNDLSKSITRLNPNSKLFLMREAPQTLFPKLFRAWKITHLVFEKDTDPYARDEMRYGRTLWDSDELVKKNGDKPTMSISQVQAAGPKIGPVPKPIPVPTSMPDPGETTLDFEQEVPEQNQDLNEGYREEKDKSYENIAGPNGDFAVPTLAELGFPPATTPHRGGETVALSSLHETTSNATYTATFQKPKTAPTAFSPQSTTLLSPHLHFGTLSVRHFYWAVQDVLSSYKGKEKASSPPTSLIGQLLFRDMYFGAQAHLGHAFSSTLHNPKCRFIPWHLSNHPAPTTTTTTTPPSNLTSTSTSTYTIDSPQAEAWFQRWKFGRTGFPWIDALMRQLRQEGWIHHLGRHAVACFLTRGGCYVSWERGAEVFAELLLDHEEACNIGNWQWLSCTAFYAQYYRMYSPVAFGRGWDKEGAFVRRYVPELGALDDKWIYEPWKAPEMELRRAGVRIEGDGGSGEREDVYPEPMFDFAERRTLCLEKMKKAYAVGLYGDDPRVLDGSWEVLFDEAENEKEKEQGGENNKKRKAKGQATLDRHFKKAKT</sequence>
<dbReference type="InterPro" id="IPR021858">
    <property type="entry name" value="Fun_TF"/>
</dbReference>
<dbReference type="PROSITE" id="PS51645">
    <property type="entry name" value="PHR_CRY_ALPHA_BETA"/>
    <property type="match status" value="1"/>
</dbReference>
<dbReference type="GO" id="GO:0003677">
    <property type="term" value="F:DNA binding"/>
    <property type="evidence" value="ECO:0007669"/>
    <property type="project" value="TreeGrafter"/>
</dbReference>
<proteinExistence type="inferred from homology"/>
<name>A0A8T9BDG4_9HELO</name>
<dbReference type="Gene3D" id="1.25.40.80">
    <property type="match status" value="1"/>
</dbReference>
<feature type="site" description="Electron transfer via tryptophanyl radical" evidence="5">
    <location>
        <position position="970"/>
    </location>
</feature>
<dbReference type="Pfam" id="PF00875">
    <property type="entry name" value="DNA_photolyase"/>
    <property type="match status" value="1"/>
</dbReference>
<dbReference type="PANTHER" id="PTHR11455">
    <property type="entry name" value="CRYPTOCHROME"/>
    <property type="match status" value="1"/>
</dbReference>
<dbReference type="Gene3D" id="3.40.50.620">
    <property type="entry name" value="HUPs"/>
    <property type="match status" value="1"/>
</dbReference>
<evidence type="ECO:0000313" key="8">
    <source>
        <dbReference type="EMBL" id="TVY18054.1"/>
    </source>
</evidence>
<feature type="region of interest" description="Disordered" evidence="6">
    <location>
        <begin position="86"/>
        <end position="142"/>
    </location>
</feature>
<dbReference type="OrthoDB" id="435881at2759"/>
<dbReference type="Pfam" id="PF11951">
    <property type="entry name" value="Fungal_trans_2"/>
    <property type="match status" value="1"/>
</dbReference>
<dbReference type="SUPFAM" id="SSF48173">
    <property type="entry name" value="Cryptochrome/photolyase FAD-binding domain"/>
    <property type="match status" value="1"/>
</dbReference>
<comment type="cofactor">
    <cofactor evidence="4">
        <name>FAD</name>
        <dbReference type="ChEBI" id="CHEBI:57692"/>
    </cofactor>
    <text evidence="4">Binds 1 FAD per subunit.</text>
</comment>
<dbReference type="Proteomes" id="UP000469559">
    <property type="component" value="Unassembled WGS sequence"/>
</dbReference>
<dbReference type="GO" id="GO:0032922">
    <property type="term" value="P:circadian regulation of gene expression"/>
    <property type="evidence" value="ECO:0007669"/>
    <property type="project" value="TreeGrafter"/>
</dbReference>
<dbReference type="EMBL" id="QGMF01000200">
    <property type="protein sequence ID" value="TVY18054.1"/>
    <property type="molecule type" value="Genomic_DNA"/>
</dbReference>
<dbReference type="InterPro" id="IPR036155">
    <property type="entry name" value="Crypto/Photolyase_N_sf"/>
</dbReference>
<keyword evidence="9" id="KW-1185">Reference proteome</keyword>
<protein>
    <submittedName>
        <fullName evidence="8">Cryptochrome-1</fullName>
    </submittedName>
</protein>
<dbReference type="InterPro" id="IPR014729">
    <property type="entry name" value="Rossmann-like_a/b/a_fold"/>
</dbReference>
<evidence type="ECO:0000313" key="9">
    <source>
        <dbReference type="Proteomes" id="UP000469559"/>
    </source>
</evidence>
<evidence type="ECO:0000259" key="7">
    <source>
        <dbReference type="PROSITE" id="PS51645"/>
    </source>
</evidence>
<dbReference type="InterPro" id="IPR005101">
    <property type="entry name" value="Cryptochr/Photolyase_FAD-bd"/>
</dbReference>
<dbReference type="GO" id="GO:0003904">
    <property type="term" value="F:deoxyribodipyrimidine photo-lyase activity"/>
    <property type="evidence" value="ECO:0007669"/>
    <property type="project" value="TreeGrafter"/>
</dbReference>
<feature type="domain" description="Photolyase/cryptochrome alpha/beta" evidence="7">
    <location>
        <begin position="529"/>
        <end position="660"/>
    </location>
</feature>
<feature type="compositionally biased region" description="Basic and acidic residues" evidence="6">
    <location>
        <begin position="1096"/>
        <end position="1106"/>
    </location>
</feature>
<accession>A0A8T9BDG4</accession>
<feature type="site" description="Electron transfer via tryptophanyl radical" evidence="5">
    <location>
        <position position="861"/>
    </location>
</feature>
<feature type="compositionally biased region" description="Polar residues" evidence="6">
    <location>
        <begin position="107"/>
        <end position="122"/>
    </location>
</feature>
<dbReference type="GO" id="GO:0005634">
    <property type="term" value="C:nucleus"/>
    <property type="evidence" value="ECO:0007669"/>
    <property type="project" value="TreeGrafter"/>
</dbReference>
<evidence type="ECO:0000256" key="1">
    <source>
        <dbReference type="ARBA" id="ARBA00005862"/>
    </source>
</evidence>
<keyword evidence="2 4" id="KW-0285">Flavoprotein</keyword>
<evidence type="ECO:0000256" key="5">
    <source>
        <dbReference type="PIRSR" id="PIRSR602081-2"/>
    </source>
</evidence>
<dbReference type="GO" id="GO:0071949">
    <property type="term" value="F:FAD binding"/>
    <property type="evidence" value="ECO:0007669"/>
    <property type="project" value="TreeGrafter"/>
</dbReference>
<dbReference type="InterPro" id="IPR002081">
    <property type="entry name" value="Cryptochrome/DNA_photolyase_1"/>
</dbReference>
<dbReference type="AlphaFoldDB" id="A0A8T9BDG4"/>
<dbReference type="Gene3D" id="1.10.579.10">
    <property type="entry name" value="DNA Cyclobutane Dipyrimidine Photolyase, subunit A, domain 3"/>
    <property type="match status" value="1"/>
</dbReference>
<dbReference type="Pfam" id="PF03441">
    <property type="entry name" value="FAD_binding_7"/>
    <property type="match status" value="1"/>
</dbReference>
<dbReference type="PANTHER" id="PTHR11455:SF9">
    <property type="entry name" value="CRYPTOCHROME CIRCADIAN CLOCK 5 ISOFORM X1"/>
    <property type="match status" value="1"/>
</dbReference>
<feature type="binding site" evidence="4">
    <location>
        <begin position="785"/>
        <end position="789"/>
    </location>
    <ligand>
        <name>FAD</name>
        <dbReference type="ChEBI" id="CHEBI:57692"/>
    </ligand>
</feature>
<keyword evidence="3 4" id="KW-0274">FAD</keyword>
<dbReference type="SUPFAM" id="SSF52425">
    <property type="entry name" value="Cryptochrome/photolyase, N-terminal domain"/>
    <property type="match status" value="1"/>
</dbReference>
<organism evidence="8 9">
    <name type="scientific">Lachnellula arida</name>
    <dbReference type="NCBI Taxonomy" id="1316785"/>
    <lineage>
        <taxon>Eukaryota</taxon>
        <taxon>Fungi</taxon>
        <taxon>Dikarya</taxon>
        <taxon>Ascomycota</taxon>
        <taxon>Pezizomycotina</taxon>
        <taxon>Leotiomycetes</taxon>
        <taxon>Helotiales</taxon>
        <taxon>Lachnaceae</taxon>
        <taxon>Lachnellula</taxon>
    </lineage>
</organism>
<comment type="caution">
    <text evidence="8">The sequence shown here is derived from an EMBL/GenBank/DDBJ whole genome shotgun (WGS) entry which is preliminary data.</text>
</comment>
<evidence type="ECO:0000256" key="6">
    <source>
        <dbReference type="SAM" id="MobiDB-lite"/>
    </source>
</evidence>
<feature type="site" description="Electron transfer via tryptophanyl radical" evidence="5">
    <location>
        <position position="947"/>
    </location>
</feature>
<feature type="region of interest" description="Disordered" evidence="6">
    <location>
        <begin position="1093"/>
        <end position="1126"/>
    </location>
</feature>
<gene>
    <name evidence="8" type="primary">CRY1</name>
    <name evidence="8" type="ORF">LARI1_G001637</name>
</gene>
<comment type="similarity">
    <text evidence="1">Belongs to the DNA photolyase class-1 family.</text>
</comment>
<evidence type="ECO:0000256" key="3">
    <source>
        <dbReference type="ARBA" id="ARBA00022827"/>
    </source>
</evidence>
<evidence type="ECO:0000256" key="2">
    <source>
        <dbReference type="ARBA" id="ARBA00022630"/>
    </source>
</evidence>
<feature type="binding site" evidence="4">
    <location>
        <begin position="829"/>
        <end position="836"/>
    </location>
    <ligand>
        <name>FAD</name>
        <dbReference type="ChEBI" id="CHEBI:57692"/>
    </ligand>
</feature>